<proteinExistence type="predicted"/>
<gene>
    <name evidence="1" type="ORF">LQV63_06505</name>
</gene>
<name>A0ABS8YAJ6_9BACL</name>
<dbReference type="Proteomes" id="UP001199916">
    <property type="component" value="Unassembled WGS sequence"/>
</dbReference>
<dbReference type="CDD" id="cd19958">
    <property type="entry name" value="pyocin_knob"/>
    <property type="match status" value="1"/>
</dbReference>
<dbReference type="EMBL" id="JAJNBZ010000003">
    <property type="protein sequence ID" value="MCE5168958.1"/>
    <property type="molecule type" value="Genomic_DNA"/>
</dbReference>
<reference evidence="1 2" key="1">
    <citation type="submission" date="2021-11" db="EMBL/GenBank/DDBJ databases">
        <title>Draft genome sequence of Paenibacillus profundus YoMME, a new Gram-positive bacteria with exoelectrogenic properties.</title>
        <authorList>
            <person name="Hubenova Y."/>
            <person name="Hubenova E."/>
            <person name="Manasiev Y."/>
            <person name="Peykov S."/>
            <person name="Mitov M."/>
        </authorList>
    </citation>
    <scope>NUCLEOTIDE SEQUENCE [LARGE SCALE GENOMIC DNA]</scope>
    <source>
        <strain evidence="1 2">YoMME</strain>
    </source>
</reference>
<sequence length="368" mass="41275">MAENRNILIQDDQGNNYYPHGKAKTTFFEDGKTLESRAAAWDGKETPAGAQAKANQAEANTKGYVDGLQTFTFTQKTSKNADLNDFKETGIFQLGASINYHNIPQNVDWTVLEVRCARGGYIIQTLTSVTSQRIMYRTRTETETSWSIWRDVLTTLHYEELKQSGVDAKNKVAGAINAKGVPASANDTFDQLAGKIGQIKTEIVPVEQGVSFEQVHAPTVRTDDNTREYIYTVATIGSMKNYFIFSGSIYLDSDPQLNKDSSETRLAAYLEDRNGKQRAISAMEYNRIWSYRYAQNIIVQGRKIYYTATSYYQGSSDAKTEIISGSIPDDFDTTGPVSMKLRYQFYPSRNYTYETILKGRVSGKITAG</sequence>
<comment type="caution">
    <text evidence="1">The sequence shown here is derived from an EMBL/GenBank/DDBJ whole genome shotgun (WGS) entry which is preliminary data.</text>
</comment>
<dbReference type="RefSeq" id="WP_233696087.1">
    <property type="nucleotide sequence ID" value="NZ_JAJNBZ010000003.1"/>
</dbReference>
<organism evidence="1 2">
    <name type="scientific">Paenibacillus profundus</name>
    <dbReference type="NCBI Taxonomy" id="1173085"/>
    <lineage>
        <taxon>Bacteria</taxon>
        <taxon>Bacillati</taxon>
        <taxon>Bacillota</taxon>
        <taxon>Bacilli</taxon>
        <taxon>Bacillales</taxon>
        <taxon>Paenibacillaceae</taxon>
        <taxon>Paenibacillus</taxon>
    </lineage>
</organism>
<protein>
    <submittedName>
        <fullName evidence="1">Pyocin knob domain-containing protein</fullName>
    </submittedName>
</protein>
<evidence type="ECO:0000313" key="2">
    <source>
        <dbReference type="Proteomes" id="UP001199916"/>
    </source>
</evidence>
<evidence type="ECO:0000313" key="1">
    <source>
        <dbReference type="EMBL" id="MCE5168958.1"/>
    </source>
</evidence>
<keyword evidence="2" id="KW-1185">Reference proteome</keyword>
<accession>A0ABS8YAJ6</accession>